<feature type="chain" id="PRO_5026790338" evidence="2">
    <location>
        <begin position="28"/>
        <end position="102"/>
    </location>
</feature>
<dbReference type="RefSeq" id="WP_171154449.1">
    <property type="nucleotide sequence ID" value="NZ_CP053189.1"/>
</dbReference>
<dbReference type="KEGG" id="sarg:HKX69_16630"/>
<gene>
    <name evidence="3" type="ORF">HKX69_16630</name>
</gene>
<dbReference type="Proteomes" id="UP000502641">
    <property type="component" value="Chromosome"/>
</dbReference>
<evidence type="ECO:0000313" key="3">
    <source>
        <dbReference type="EMBL" id="QJS10922.1"/>
    </source>
</evidence>
<evidence type="ECO:0000256" key="1">
    <source>
        <dbReference type="SAM" id="Coils"/>
    </source>
</evidence>
<feature type="signal peptide" evidence="2">
    <location>
        <begin position="1"/>
        <end position="27"/>
    </location>
</feature>
<sequence>MTKRLSALAVSAAVAGGFLFASVPAHAAAPAGPGAVTAKATVTCNKNQMRQQIAALKDKAARLKQLGETAAARKALSEAAALQKKLDACIKADEDASKPFPG</sequence>
<protein>
    <submittedName>
        <fullName evidence="3">Uncharacterized protein</fullName>
    </submittedName>
</protein>
<accession>A0A6M4PJB4</accession>
<reference evidence="3 4" key="1">
    <citation type="submission" date="2020-05" db="EMBL/GenBank/DDBJ databases">
        <authorList>
            <person name="Li K."/>
        </authorList>
    </citation>
    <scope>NUCLEOTIDE SEQUENCE [LARGE SCALE GENOMIC DNA]</scope>
    <source>
        <strain evidence="4">jing01</strain>
    </source>
</reference>
<keyword evidence="2" id="KW-0732">Signal</keyword>
<dbReference type="AlphaFoldDB" id="A0A6M4PJB4"/>
<feature type="coiled-coil region" evidence="1">
    <location>
        <begin position="39"/>
        <end position="66"/>
    </location>
</feature>
<organism evidence="3 4">
    <name type="scientific">Streptomyces argyrophylli</name>
    <dbReference type="NCBI Taxonomy" id="2726118"/>
    <lineage>
        <taxon>Bacteria</taxon>
        <taxon>Bacillati</taxon>
        <taxon>Actinomycetota</taxon>
        <taxon>Actinomycetes</taxon>
        <taxon>Kitasatosporales</taxon>
        <taxon>Streptomycetaceae</taxon>
        <taxon>Streptomyces</taxon>
    </lineage>
</organism>
<evidence type="ECO:0000256" key="2">
    <source>
        <dbReference type="SAM" id="SignalP"/>
    </source>
</evidence>
<keyword evidence="1" id="KW-0175">Coiled coil</keyword>
<keyword evidence="4" id="KW-1185">Reference proteome</keyword>
<name>A0A6M4PJB4_9ACTN</name>
<evidence type="ECO:0000313" key="4">
    <source>
        <dbReference type="Proteomes" id="UP000502641"/>
    </source>
</evidence>
<proteinExistence type="predicted"/>
<dbReference type="EMBL" id="CP053189">
    <property type="protein sequence ID" value="QJS10922.1"/>
    <property type="molecule type" value="Genomic_DNA"/>
</dbReference>